<dbReference type="STRING" id="1392247.A0A3N4KU27"/>
<feature type="compositionally biased region" description="Low complexity" evidence="2">
    <location>
        <begin position="57"/>
        <end position="85"/>
    </location>
</feature>
<organism evidence="3 4">
    <name type="scientific">Morchella conica CCBAS932</name>
    <dbReference type="NCBI Taxonomy" id="1392247"/>
    <lineage>
        <taxon>Eukaryota</taxon>
        <taxon>Fungi</taxon>
        <taxon>Dikarya</taxon>
        <taxon>Ascomycota</taxon>
        <taxon>Pezizomycotina</taxon>
        <taxon>Pezizomycetes</taxon>
        <taxon>Pezizales</taxon>
        <taxon>Morchellaceae</taxon>
        <taxon>Morchella</taxon>
    </lineage>
</organism>
<dbReference type="Proteomes" id="UP000277580">
    <property type="component" value="Unassembled WGS sequence"/>
</dbReference>
<keyword evidence="4" id="KW-1185">Reference proteome</keyword>
<feature type="region of interest" description="Disordered" evidence="2">
    <location>
        <begin position="442"/>
        <end position="472"/>
    </location>
</feature>
<reference evidence="3 4" key="1">
    <citation type="journal article" date="2018" name="Nat. Ecol. Evol.">
        <title>Pezizomycetes genomes reveal the molecular basis of ectomycorrhizal truffle lifestyle.</title>
        <authorList>
            <person name="Murat C."/>
            <person name="Payen T."/>
            <person name="Noel B."/>
            <person name="Kuo A."/>
            <person name="Morin E."/>
            <person name="Chen J."/>
            <person name="Kohler A."/>
            <person name="Krizsan K."/>
            <person name="Balestrini R."/>
            <person name="Da Silva C."/>
            <person name="Montanini B."/>
            <person name="Hainaut M."/>
            <person name="Levati E."/>
            <person name="Barry K.W."/>
            <person name="Belfiori B."/>
            <person name="Cichocki N."/>
            <person name="Clum A."/>
            <person name="Dockter R.B."/>
            <person name="Fauchery L."/>
            <person name="Guy J."/>
            <person name="Iotti M."/>
            <person name="Le Tacon F."/>
            <person name="Lindquist E.A."/>
            <person name="Lipzen A."/>
            <person name="Malagnac F."/>
            <person name="Mello A."/>
            <person name="Molinier V."/>
            <person name="Miyauchi S."/>
            <person name="Poulain J."/>
            <person name="Riccioni C."/>
            <person name="Rubini A."/>
            <person name="Sitrit Y."/>
            <person name="Splivallo R."/>
            <person name="Traeger S."/>
            <person name="Wang M."/>
            <person name="Zifcakova L."/>
            <person name="Wipf D."/>
            <person name="Zambonelli A."/>
            <person name="Paolocci F."/>
            <person name="Nowrousian M."/>
            <person name="Ottonello S."/>
            <person name="Baldrian P."/>
            <person name="Spatafora J.W."/>
            <person name="Henrissat B."/>
            <person name="Nagy L.G."/>
            <person name="Aury J.M."/>
            <person name="Wincker P."/>
            <person name="Grigoriev I.V."/>
            <person name="Bonfante P."/>
            <person name="Martin F.M."/>
        </authorList>
    </citation>
    <scope>NUCLEOTIDE SEQUENCE [LARGE SCALE GENOMIC DNA]</scope>
    <source>
        <strain evidence="3 4">CCBAS932</strain>
    </source>
</reference>
<feature type="compositionally biased region" description="Polar residues" evidence="2">
    <location>
        <begin position="28"/>
        <end position="42"/>
    </location>
</feature>
<dbReference type="AlphaFoldDB" id="A0A3N4KU27"/>
<proteinExistence type="predicted"/>
<evidence type="ECO:0000256" key="1">
    <source>
        <dbReference type="SAM" id="Coils"/>
    </source>
</evidence>
<feature type="compositionally biased region" description="Polar residues" evidence="2">
    <location>
        <begin position="180"/>
        <end position="195"/>
    </location>
</feature>
<name>A0A3N4KU27_9PEZI</name>
<sequence length="681" mass="73185">MSANTPLKPRSMNANSTPRSSRQKTHSKTPSSPALSKMSKTPATPLKSPLRTPYSAGMSKLSQSSAASSPFFSSPPGRGGSPSKLSDFELIGIDDEEFDEIPTGTGDGNTNKAEAGDVQLGTDVGDDTVCSNFSDVTVTQYGAGKAAAQESPIPAETSAEKESPIPKGTQTTRKRAPTLSKISQDASSPTAVRESTSYKKPRLESRLESRPTTPSRTPVGTPRKHNTRSSSKGSSDPLFTPQNSHSKLPIGTPNLLDFTTQLPSTSAKPSNQTPSRSASPNKTVSLKKQPLPPSTPAENRFFSLLDFDSGPLATPRSIPSVTPREVETLKATFNAQIAQLKAEISGRETEVTGLRSSIAESESTRAELTNNLKEVEARIEKERENWRSVKKELGELFEAEKTEKETLKLDAEKREIEVTKLREQLEKMARELADAKLRISDAEEEAAAAKDEASKARKEADEAIAASSAEGKVLSAPVVTTGNVQAEVEKVARELHMLYKAKHETKVAALKKSYESRWEKKVTQLTTDLEAEKRKNEEFAAGIVEKGADDMTNEFKFSDAAEKELRDELVKLKRELNIAMNDLDMERREKGELVGAVEELLAIQTGININEDQAAAETEVVKKKVARVSGAGLPSAALPPPPPPAAAVARPNGAATGFGLKSGIARMGGGGGIKRSADEQS</sequence>
<protein>
    <submittedName>
        <fullName evidence="3">Uncharacterized protein</fullName>
    </submittedName>
</protein>
<evidence type="ECO:0000313" key="4">
    <source>
        <dbReference type="Proteomes" id="UP000277580"/>
    </source>
</evidence>
<keyword evidence="1" id="KW-0175">Coiled coil</keyword>
<evidence type="ECO:0000313" key="3">
    <source>
        <dbReference type="EMBL" id="RPB12988.1"/>
    </source>
</evidence>
<dbReference type="InterPro" id="IPR024312">
    <property type="entry name" value="TACC_fungi"/>
</dbReference>
<evidence type="ECO:0000256" key="2">
    <source>
        <dbReference type="SAM" id="MobiDB-lite"/>
    </source>
</evidence>
<feature type="coiled-coil region" evidence="1">
    <location>
        <begin position="562"/>
        <end position="589"/>
    </location>
</feature>
<gene>
    <name evidence="3" type="ORF">P167DRAFT_605275</name>
</gene>
<dbReference type="OrthoDB" id="5367584at2759"/>
<dbReference type="Pfam" id="PF12709">
    <property type="entry name" value="Fungal_TACC"/>
    <property type="match status" value="1"/>
</dbReference>
<feature type="compositionally biased region" description="Basic and acidic residues" evidence="2">
    <location>
        <begin position="442"/>
        <end position="461"/>
    </location>
</feature>
<dbReference type="Gene3D" id="1.10.287.1490">
    <property type="match status" value="1"/>
</dbReference>
<dbReference type="InParanoid" id="A0A3N4KU27"/>
<feature type="compositionally biased region" description="Polar residues" evidence="2">
    <location>
        <begin position="257"/>
        <end position="286"/>
    </location>
</feature>
<feature type="region of interest" description="Disordered" evidence="2">
    <location>
        <begin position="144"/>
        <end position="299"/>
    </location>
</feature>
<feature type="region of interest" description="Disordered" evidence="2">
    <location>
        <begin position="1"/>
        <end position="120"/>
    </location>
</feature>
<dbReference type="EMBL" id="ML119125">
    <property type="protein sequence ID" value="RPB12988.1"/>
    <property type="molecule type" value="Genomic_DNA"/>
</dbReference>
<accession>A0A3N4KU27</accession>